<feature type="domain" description="GED" evidence="3">
    <location>
        <begin position="738"/>
        <end position="843"/>
    </location>
</feature>
<dbReference type="InterPro" id="IPR045063">
    <property type="entry name" value="Dynamin_N"/>
</dbReference>
<dbReference type="Pfam" id="PF00350">
    <property type="entry name" value="Dynamin_N"/>
    <property type="match status" value="2"/>
</dbReference>
<dbReference type="Pfam" id="PF01031">
    <property type="entry name" value="Dynamin_M"/>
    <property type="match status" value="2"/>
</dbReference>
<evidence type="ECO:0000256" key="1">
    <source>
        <dbReference type="ARBA" id="ARBA00022741"/>
    </source>
</evidence>
<dbReference type="GO" id="GO:0005525">
    <property type="term" value="F:GTP binding"/>
    <property type="evidence" value="ECO:0007669"/>
    <property type="project" value="InterPro"/>
</dbReference>
<name>A0A2J7ZSE0_9CHLO</name>
<dbReference type="InterPro" id="IPR020850">
    <property type="entry name" value="GED_dom"/>
</dbReference>
<sequence length="843" mass="90344">MSDSSSDDGAPLAGTAYSRVSSRVLEVANRLRELGVDSALQLPTLVTAGDQSSGKSSVIEAIAGVALPRADGTCTRCPTEVRLRTRTPPDGGGDDGSAAEWSCVIKLRWDYDTKGHPLLETPPEEYFCTVRVKAHIAACVTAAQAALLNPTEVGKTPRGVLAFVPDLSGDKPRSPQALLALSDANRYELGFTFNKVILQIYGAEADLTIIDLPGIIHDHPQGKHVVDLVERLTRQSIAPDHCIIIMALPAGLDPETQAIRLWAREVDPSGSRSIGIITKPDMLPGDAHIAHGKLVKLVADKSAGLAGQCGCVRASPTGTEQDGHLKLGYFVVKNPGQEQLAREAEARYFAASPHWSLALAGSPALAQRLGADQLRSGLSALLVARIEAQLPAMRHSARAQLAALAADLAATPPPPGEDAAQELRALLSAAAERIDHHIHASAPSGDRSFYQACTALYRGFGERVIRSTPAFIVGRTLVSALSNTDKGMPPPPSASGAAAAGVALPGTLAVPAMPSAATEEGELNLTSYLEGGGRACVADADVPKAVEGKDSLRRDLEAARFPTRHMSLQEVRALRQRHVARELPGFCPYSAMEELVRGFKGQWAQHARTLLEDVVALAHQRAGAVVEDVFARYPKALRLVSNILAAHMEELRQAALAAVESLTAMEDAEIFILNDHYYCDSKTAFLGRLKRAFLKAAALSPQTQQAVQGLLSQLAGYGFSFKTPDALFMAQPTDADDELHMMAACLAYFKVAFKRIQDEVPMHIRSKLLHRLADRRGLEQAVMQRLKSPAAAHPASAQQQHTVARSLLAEDEGVATRRTQLRDMERRLREAVDVLDGSSAVEL</sequence>
<dbReference type="Proteomes" id="UP000236333">
    <property type="component" value="Unassembled WGS sequence"/>
</dbReference>
<organism evidence="4 5">
    <name type="scientific">Tetrabaena socialis</name>
    <dbReference type="NCBI Taxonomy" id="47790"/>
    <lineage>
        <taxon>Eukaryota</taxon>
        <taxon>Viridiplantae</taxon>
        <taxon>Chlorophyta</taxon>
        <taxon>core chlorophytes</taxon>
        <taxon>Chlorophyceae</taxon>
        <taxon>CS clade</taxon>
        <taxon>Chlamydomonadales</taxon>
        <taxon>Tetrabaenaceae</taxon>
        <taxon>Tetrabaena</taxon>
    </lineage>
</organism>
<evidence type="ECO:0000256" key="2">
    <source>
        <dbReference type="ARBA" id="ARBA00023134"/>
    </source>
</evidence>
<dbReference type="SUPFAM" id="SSF52540">
    <property type="entry name" value="P-loop containing nucleoside triphosphate hydrolases"/>
    <property type="match status" value="1"/>
</dbReference>
<gene>
    <name evidence="4" type="ORF">TSOC_010763</name>
</gene>
<dbReference type="PROSITE" id="PS51388">
    <property type="entry name" value="GED"/>
    <property type="match status" value="1"/>
</dbReference>
<dbReference type="PANTHER" id="PTHR11566:SF21">
    <property type="entry name" value="DYNAMIN RELATED PROTEIN 1, ISOFORM A"/>
    <property type="match status" value="1"/>
</dbReference>
<dbReference type="InterPro" id="IPR000375">
    <property type="entry name" value="Dynamin_stalk"/>
</dbReference>
<dbReference type="InterPro" id="IPR027417">
    <property type="entry name" value="P-loop_NTPase"/>
</dbReference>
<keyword evidence="5" id="KW-1185">Reference proteome</keyword>
<dbReference type="Pfam" id="PF02212">
    <property type="entry name" value="GED"/>
    <property type="match status" value="1"/>
</dbReference>
<dbReference type="PRINTS" id="PR00195">
    <property type="entry name" value="DYNAMIN"/>
</dbReference>
<protein>
    <submittedName>
        <fullName evidence="4">Interferon-induced GTP-binding protein Mx1</fullName>
    </submittedName>
</protein>
<keyword evidence="2" id="KW-0342">GTP-binding</keyword>
<dbReference type="PANTHER" id="PTHR11566">
    <property type="entry name" value="DYNAMIN"/>
    <property type="match status" value="1"/>
</dbReference>
<comment type="caution">
    <text evidence="4">The sequence shown here is derived from an EMBL/GenBank/DDBJ whole genome shotgun (WGS) entry which is preliminary data.</text>
</comment>
<dbReference type="GO" id="GO:0008017">
    <property type="term" value="F:microtubule binding"/>
    <property type="evidence" value="ECO:0007669"/>
    <property type="project" value="TreeGrafter"/>
</dbReference>
<accession>A0A2J7ZSE0</accession>
<dbReference type="EMBL" id="PGGS01000537">
    <property type="protein sequence ID" value="PNH03187.1"/>
    <property type="molecule type" value="Genomic_DNA"/>
</dbReference>
<dbReference type="GO" id="GO:0005874">
    <property type="term" value="C:microtubule"/>
    <property type="evidence" value="ECO:0007669"/>
    <property type="project" value="TreeGrafter"/>
</dbReference>
<dbReference type="CDD" id="cd08771">
    <property type="entry name" value="DLP_1"/>
    <property type="match status" value="1"/>
</dbReference>
<dbReference type="InterPro" id="IPR001401">
    <property type="entry name" value="Dynamin_GTPase"/>
</dbReference>
<evidence type="ECO:0000313" key="4">
    <source>
        <dbReference type="EMBL" id="PNH03187.1"/>
    </source>
</evidence>
<dbReference type="AlphaFoldDB" id="A0A2J7ZSE0"/>
<dbReference type="GO" id="GO:0003924">
    <property type="term" value="F:GTPase activity"/>
    <property type="evidence" value="ECO:0007669"/>
    <property type="project" value="InterPro"/>
</dbReference>
<dbReference type="Gene3D" id="3.40.50.300">
    <property type="entry name" value="P-loop containing nucleotide triphosphate hydrolases"/>
    <property type="match status" value="1"/>
</dbReference>
<dbReference type="GO" id="GO:0016020">
    <property type="term" value="C:membrane"/>
    <property type="evidence" value="ECO:0007669"/>
    <property type="project" value="TreeGrafter"/>
</dbReference>
<dbReference type="OrthoDB" id="529871at2759"/>
<dbReference type="GO" id="GO:0005737">
    <property type="term" value="C:cytoplasm"/>
    <property type="evidence" value="ECO:0007669"/>
    <property type="project" value="TreeGrafter"/>
</dbReference>
<dbReference type="Gene3D" id="1.20.120.1240">
    <property type="entry name" value="Dynamin, middle domain"/>
    <property type="match status" value="1"/>
</dbReference>
<keyword evidence="1" id="KW-0547">Nucleotide-binding</keyword>
<dbReference type="InterPro" id="IPR022812">
    <property type="entry name" value="Dynamin"/>
</dbReference>
<evidence type="ECO:0000259" key="3">
    <source>
        <dbReference type="PROSITE" id="PS51388"/>
    </source>
</evidence>
<reference evidence="4 5" key="1">
    <citation type="journal article" date="2017" name="Mol. Biol. Evol.">
        <title>The 4-celled Tetrabaena socialis nuclear genome reveals the essential components for genetic control of cell number at the origin of multicellularity in the volvocine lineage.</title>
        <authorList>
            <person name="Featherston J."/>
            <person name="Arakaki Y."/>
            <person name="Hanschen E.R."/>
            <person name="Ferris P.J."/>
            <person name="Michod R.E."/>
            <person name="Olson B.J.S.C."/>
            <person name="Nozaki H."/>
            <person name="Durand P.M."/>
        </authorList>
    </citation>
    <scope>NUCLEOTIDE SEQUENCE [LARGE SCALE GENOMIC DNA]</scope>
    <source>
        <strain evidence="4 5">NIES-571</strain>
    </source>
</reference>
<proteinExistence type="predicted"/>
<dbReference type="SMART" id="SM00053">
    <property type="entry name" value="DYNc"/>
    <property type="match status" value="1"/>
</dbReference>
<evidence type="ECO:0000313" key="5">
    <source>
        <dbReference type="Proteomes" id="UP000236333"/>
    </source>
</evidence>
<dbReference type="InterPro" id="IPR003130">
    <property type="entry name" value="GED"/>
</dbReference>